<name>A0A4U8Q3X5_9FIRM</name>
<dbReference type="RefSeq" id="WP_138003267.1">
    <property type="nucleotide sequence ID" value="NZ_QGQD01000069.1"/>
</dbReference>
<feature type="transmembrane region" description="Helical" evidence="1">
    <location>
        <begin position="48"/>
        <end position="73"/>
    </location>
</feature>
<gene>
    <name evidence="2" type="ORF">DSM106044_03653</name>
</gene>
<comment type="caution">
    <text evidence="2">The sequence shown here is derived from an EMBL/GenBank/DDBJ whole genome shotgun (WGS) entry which is preliminary data.</text>
</comment>
<dbReference type="AlphaFoldDB" id="A0A4U8Q3X5"/>
<keyword evidence="1" id="KW-0472">Membrane</keyword>
<feature type="transmembrane region" description="Helical" evidence="1">
    <location>
        <begin position="148"/>
        <end position="171"/>
    </location>
</feature>
<evidence type="ECO:0000313" key="2">
    <source>
        <dbReference type="EMBL" id="TLC99450.1"/>
    </source>
</evidence>
<feature type="transmembrane region" description="Helical" evidence="1">
    <location>
        <begin position="21"/>
        <end position="42"/>
    </location>
</feature>
<keyword evidence="1" id="KW-0812">Transmembrane</keyword>
<keyword evidence="3" id="KW-1185">Reference proteome</keyword>
<proteinExistence type="predicted"/>
<evidence type="ECO:0000256" key="1">
    <source>
        <dbReference type="SAM" id="Phobius"/>
    </source>
</evidence>
<evidence type="ECO:0000313" key="3">
    <source>
        <dbReference type="Proteomes" id="UP000306509"/>
    </source>
</evidence>
<accession>A0A4U8Q3X5</accession>
<sequence length="220" mass="24326">MKKMRETELLQKVKRICNPRRSLQITGASCIGNILVGAGKLIMGILSFSVFTCVSAFYTFGMVLAKLFALSGISKGKSRELQCRYYMLSGEVLIIASALYIAYSARLFFYPEVSSYHPYVGITIAAFTFTELTLNIRGVILERHNHTLLIHAIKMINLASSLICLVLTQTALLSFTHEREIGYDPSVSNGLMGVLMGSAATLLGVIMVIRVNRIKKECSK</sequence>
<reference evidence="2 3" key="1">
    <citation type="journal article" date="2019" name="Anaerobe">
        <title>Detection of Robinsoniella peoriensis in multiple bone samples of a trauma patient.</title>
        <authorList>
            <person name="Schrottner P."/>
            <person name="Hartwich K."/>
            <person name="Bunk B."/>
            <person name="Schober I."/>
            <person name="Helbig S."/>
            <person name="Rudolph W.W."/>
            <person name="Gunzer F."/>
        </authorList>
    </citation>
    <scope>NUCLEOTIDE SEQUENCE [LARGE SCALE GENOMIC DNA]</scope>
    <source>
        <strain evidence="2 3">DSM 106044</strain>
    </source>
</reference>
<keyword evidence="1" id="KW-1133">Transmembrane helix</keyword>
<feature type="transmembrane region" description="Helical" evidence="1">
    <location>
        <begin position="116"/>
        <end position="136"/>
    </location>
</feature>
<organism evidence="2 3">
    <name type="scientific">Robinsoniella peoriensis</name>
    <dbReference type="NCBI Taxonomy" id="180332"/>
    <lineage>
        <taxon>Bacteria</taxon>
        <taxon>Bacillati</taxon>
        <taxon>Bacillota</taxon>
        <taxon>Clostridia</taxon>
        <taxon>Lachnospirales</taxon>
        <taxon>Lachnospiraceae</taxon>
        <taxon>Robinsoniella</taxon>
    </lineage>
</organism>
<feature type="transmembrane region" description="Helical" evidence="1">
    <location>
        <begin position="191"/>
        <end position="211"/>
    </location>
</feature>
<dbReference type="STRING" id="180332.GCA_000797495_05600"/>
<protein>
    <submittedName>
        <fullName evidence="2">Uncharacterized protein</fullName>
    </submittedName>
</protein>
<dbReference type="EMBL" id="QGQD01000069">
    <property type="protein sequence ID" value="TLC99450.1"/>
    <property type="molecule type" value="Genomic_DNA"/>
</dbReference>
<dbReference type="Proteomes" id="UP000306509">
    <property type="component" value="Unassembled WGS sequence"/>
</dbReference>
<feature type="transmembrane region" description="Helical" evidence="1">
    <location>
        <begin position="85"/>
        <end position="104"/>
    </location>
</feature>